<proteinExistence type="predicted"/>
<dbReference type="GO" id="GO:0016616">
    <property type="term" value="F:oxidoreductase activity, acting on the CH-OH group of donors, NAD or NADP as acceptor"/>
    <property type="evidence" value="ECO:0007669"/>
    <property type="project" value="UniProtKB-ARBA"/>
</dbReference>
<dbReference type="InterPro" id="IPR023210">
    <property type="entry name" value="NADP_OxRdtase_dom"/>
</dbReference>
<dbReference type="InterPro" id="IPR020471">
    <property type="entry name" value="AKR"/>
</dbReference>
<organism evidence="3 4">
    <name type="scientific">Saccharomyces cerevisiae (strain YJM789)</name>
    <name type="common">Baker's yeast</name>
    <dbReference type="NCBI Taxonomy" id="307796"/>
    <lineage>
        <taxon>Eukaryota</taxon>
        <taxon>Fungi</taxon>
        <taxon>Dikarya</taxon>
        <taxon>Ascomycota</taxon>
        <taxon>Saccharomycotina</taxon>
        <taxon>Saccharomycetes</taxon>
        <taxon>Saccharomycetales</taxon>
        <taxon>Saccharomycetaceae</taxon>
        <taxon>Saccharomyces</taxon>
    </lineage>
</organism>
<evidence type="ECO:0000259" key="2">
    <source>
        <dbReference type="Pfam" id="PF00248"/>
    </source>
</evidence>
<dbReference type="PROSITE" id="PS00063">
    <property type="entry name" value="ALDOKETO_REDUCTASE_3"/>
    <property type="match status" value="1"/>
</dbReference>
<dbReference type="AlphaFoldDB" id="A6ZYW6"/>
<dbReference type="SMR" id="A6ZYW6"/>
<dbReference type="PANTHER" id="PTHR11732">
    <property type="entry name" value="ALDO/KETO REDUCTASE"/>
    <property type="match status" value="1"/>
</dbReference>
<dbReference type="Gene3D" id="3.20.20.100">
    <property type="entry name" value="NADP-dependent oxidoreductase domain"/>
    <property type="match status" value="1"/>
</dbReference>
<keyword evidence="1" id="KW-0560">Oxidoreductase</keyword>
<reference evidence="3 4" key="1">
    <citation type="journal article" date="2007" name="Proc. Natl. Acad. Sci. U.S.A.">
        <title>Genome sequencing and comparative analysis of Saccharomyces cerevisiae strain YJM789.</title>
        <authorList>
            <person name="Wei W."/>
            <person name="McCusker J.H."/>
            <person name="Hyman R.W."/>
            <person name="Jones T."/>
            <person name="Ning Y."/>
            <person name="Cao Z."/>
            <person name="Gu Z."/>
            <person name="Bruno D."/>
            <person name="Miranda M."/>
            <person name="Nguyen M."/>
            <person name="Wilhelmy J."/>
            <person name="Komp C."/>
            <person name="Tamse R."/>
            <person name="Wang X."/>
            <person name="Jia P."/>
            <person name="Luedi P."/>
            <person name="Oefner P.J."/>
            <person name="David L."/>
            <person name="Dietrich F.S."/>
            <person name="Li Y."/>
            <person name="Davis R.W."/>
            <person name="Steinmetz L.M."/>
        </authorList>
    </citation>
    <scope>NUCLEOTIDE SEQUENCE [LARGE SCALE GENOMIC DNA]</scope>
    <source>
        <strain evidence="3 4">YJM789</strain>
    </source>
</reference>
<evidence type="ECO:0000313" key="4">
    <source>
        <dbReference type="Proteomes" id="UP000007060"/>
    </source>
</evidence>
<name>A6ZYW6_YEAS7</name>
<accession>A6ZYW6</accession>
<dbReference type="Proteomes" id="UP000007060">
    <property type="component" value="Unassembled WGS sequence"/>
</dbReference>
<evidence type="ECO:0000313" key="3">
    <source>
        <dbReference type="EMBL" id="EDN60696.1"/>
    </source>
</evidence>
<protein>
    <recommendedName>
        <fullName evidence="2">NADP-dependent oxidoreductase domain-containing protein</fullName>
    </recommendedName>
</protein>
<dbReference type="PROSITE" id="PS00062">
    <property type="entry name" value="ALDOKETO_REDUCTASE_2"/>
    <property type="match status" value="1"/>
</dbReference>
<dbReference type="OrthoDB" id="416253at2759"/>
<gene>
    <name evidence="3" type="ORF">SCY_1254</name>
</gene>
<dbReference type="EMBL" id="AAFW02000145">
    <property type="protein sequence ID" value="EDN60696.1"/>
    <property type="molecule type" value="Genomic_DNA"/>
</dbReference>
<sequence>MHWPVPLKTDRVTDGNVLCIPTLEDGTVDIDTKEWNFIKTWELMQELPKTGKTKAVGVSNFSINNIKELLESPNNKVVPATNQIEIHPLLPQDELIAFCKEKGIVVEAYSPFGSANAPLLKEQAIIDMAKKHGVEPAQLIISWSIQRGYVVLAKSVNPERIVSNFKIFTLPEDDFKTISNLSKVHGTKRVVDMKWGSFPIFQ</sequence>
<dbReference type="PRINTS" id="PR00069">
    <property type="entry name" value="ALDKETRDTASE"/>
</dbReference>
<dbReference type="SUPFAM" id="SSF51430">
    <property type="entry name" value="NAD(P)-linked oxidoreductase"/>
    <property type="match status" value="1"/>
</dbReference>
<feature type="domain" description="NADP-dependent oxidoreductase" evidence="2">
    <location>
        <begin position="2"/>
        <end position="181"/>
    </location>
</feature>
<dbReference type="HOGENOM" id="CLU_023205_12_1_1"/>
<evidence type="ECO:0000256" key="1">
    <source>
        <dbReference type="ARBA" id="ARBA00023002"/>
    </source>
</evidence>
<dbReference type="InterPro" id="IPR018170">
    <property type="entry name" value="Aldo/ket_reductase_CS"/>
</dbReference>
<dbReference type="InterPro" id="IPR036812">
    <property type="entry name" value="NAD(P)_OxRdtase_dom_sf"/>
</dbReference>
<comment type="caution">
    <text evidence="3">The sequence shown here is derived from an EMBL/GenBank/DDBJ whole genome shotgun (WGS) entry which is preliminary data.</text>
</comment>
<dbReference type="Pfam" id="PF00248">
    <property type="entry name" value="Aldo_ket_red"/>
    <property type="match status" value="1"/>
</dbReference>